<feature type="domain" description="UbiC transcription regulator-associated" evidence="2">
    <location>
        <begin position="43"/>
        <end position="184"/>
    </location>
</feature>
<dbReference type="Gene3D" id="3.40.1410.10">
    <property type="entry name" value="Chorismate lyase-like"/>
    <property type="match status" value="1"/>
</dbReference>
<dbReference type="PANTHER" id="PTHR44846">
    <property type="entry name" value="MANNOSYL-D-GLYCERATE TRANSPORT/METABOLISM SYSTEM REPRESSOR MNGR-RELATED"/>
    <property type="match status" value="1"/>
</dbReference>
<gene>
    <name evidence="3" type="ORF">H4W80_008384</name>
</gene>
<accession>A0ABR9MCP8</accession>
<dbReference type="PANTHER" id="PTHR44846:SF17">
    <property type="entry name" value="GNTR-FAMILY TRANSCRIPTIONAL REGULATOR"/>
    <property type="match status" value="1"/>
</dbReference>
<protein>
    <submittedName>
        <fullName evidence="3">DNA-binding GntR family transcriptional regulator</fullName>
    </submittedName>
</protein>
<evidence type="ECO:0000313" key="4">
    <source>
        <dbReference type="Proteomes" id="UP000633509"/>
    </source>
</evidence>
<dbReference type="SUPFAM" id="SSF64288">
    <property type="entry name" value="Chorismate lyase-like"/>
    <property type="match status" value="1"/>
</dbReference>
<keyword evidence="3" id="KW-0238">DNA-binding</keyword>
<proteinExistence type="predicted"/>
<dbReference type="Pfam" id="PF07702">
    <property type="entry name" value="UTRA"/>
    <property type="match status" value="1"/>
</dbReference>
<dbReference type="SMART" id="SM00866">
    <property type="entry name" value="UTRA"/>
    <property type="match status" value="1"/>
</dbReference>
<feature type="region of interest" description="Disordered" evidence="1">
    <location>
        <begin position="128"/>
        <end position="148"/>
    </location>
</feature>
<dbReference type="InterPro" id="IPR050679">
    <property type="entry name" value="Bact_HTH_transcr_reg"/>
</dbReference>
<comment type="caution">
    <text evidence="3">The sequence shown here is derived from an EMBL/GenBank/DDBJ whole genome shotgun (WGS) entry which is preliminary data.</text>
</comment>
<dbReference type="GO" id="GO:0003677">
    <property type="term" value="F:DNA binding"/>
    <property type="evidence" value="ECO:0007669"/>
    <property type="project" value="UniProtKB-KW"/>
</dbReference>
<dbReference type="InterPro" id="IPR028978">
    <property type="entry name" value="Chorismate_lyase_/UTRA_dom_sf"/>
</dbReference>
<evidence type="ECO:0000259" key="2">
    <source>
        <dbReference type="SMART" id="SM00866"/>
    </source>
</evidence>
<evidence type="ECO:0000313" key="3">
    <source>
        <dbReference type="EMBL" id="MBE1590126.1"/>
    </source>
</evidence>
<organism evidence="3 4">
    <name type="scientific">Nonomuraea angiospora</name>
    <dbReference type="NCBI Taxonomy" id="46172"/>
    <lineage>
        <taxon>Bacteria</taxon>
        <taxon>Bacillati</taxon>
        <taxon>Actinomycetota</taxon>
        <taxon>Actinomycetes</taxon>
        <taxon>Streptosporangiales</taxon>
        <taxon>Streptosporangiaceae</taxon>
        <taxon>Nonomuraea</taxon>
    </lineage>
</organism>
<dbReference type="InterPro" id="IPR011663">
    <property type="entry name" value="UTRA"/>
</dbReference>
<reference evidence="3 4" key="1">
    <citation type="submission" date="2020-10" db="EMBL/GenBank/DDBJ databases">
        <title>Sequencing the genomes of 1000 actinobacteria strains.</title>
        <authorList>
            <person name="Klenk H.-P."/>
        </authorList>
    </citation>
    <scope>NUCLEOTIDE SEQUENCE [LARGE SCALE GENOMIC DNA]</scope>
    <source>
        <strain evidence="3 4">DSM 43173</strain>
    </source>
</reference>
<sequence length="195" mass="21571">MLVVLFVLMEEHMPDTGWASVSTPYVRPRRPGEADAWTEEAAAHGHVGTNRLRGVEEASPPREVAEVLDLGPEGTAVIRRRLVLLDGRPTELADSYYPASIARGTRLAEERKIPGGALTALAELGHRPHTAEESVTARPSTKPEQDALDIQPEDWVMVLTRVLRTDTGMPIEATVMTMVADGRELRYRMIINEEI</sequence>
<dbReference type="RefSeq" id="WP_318787293.1">
    <property type="nucleotide sequence ID" value="NZ_JADBEK010000001.1"/>
</dbReference>
<evidence type="ECO:0000256" key="1">
    <source>
        <dbReference type="SAM" id="MobiDB-lite"/>
    </source>
</evidence>
<keyword evidence="4" id="KW-1185">Reference proteome</keyword>
<dbReference type="Proteomes" id="UP000633509">
    <property type="component" value="Unassembled WGS sequence"/>
</dbReference>
<dbReference type="EMBL" id="JADBEK010000001">
    <property type="protein sequence ID" value="MBE1590126.1"/>
    <property type="molecule type" value="Genomic_DNA"/>
</dbReference>
<name>A0ABR9MCP8_9ACTN</name>